<sequence length="248" mass="28261">MPLFVGTSGWQYADWRDLLYTGVPQRLWLERYGEVFATVENNNAFYRLPSRETFESWRERTPGDFVMAVKASRFLTHIKRLKDPEEPVGRLIGVAEGLGPKLGPVLVQLPPTMSVDCERLRHCLAAFPTSVRVTVEFRHTSWWTERVRETLCEFGAALCWADSRGRSMSPLWRTAPWAYLRLHEGLALPFPSYGDRALRTWLERLGDVPDAYVYFNNDPGGAAVRNALRFAELARDAGRGVSRTGLPD</sequence>
<evidence type="ECO:0000313" key="2">
    <source>
        <dbReference type="Proteomes" id="UP001602013"/>
    </source>
</evidence>
<dbReference type="SUPFAM" id="SSF117396">
    <property type="entry name" value="TM1631-like"/>
    <property type="match status" value="1"/>
</dbReference>
<dbReference type="RefSeq" id="WP_387409054.1">
    <property type="nucleotide sequence ID" value="NZ_JBIASD010000003.1"/>
</dbReference>
<dbReference type="PANTHER" id="PTHR30348">
    <property type="entry name" value="UNCHARACTERIZED PROTEIN YECE"/>
    <property type="match status" value="1"/>
</dbReference>
<dbReference type="Gene3D" id="3.20.20.410">
    <property type="entry name" value="Protein of unknown function UPF0759"/>
    <property type="match status" value="1"/>
</dbReference>
<dbReference type="InterPro" id="IPR036520">
    <property type="entry name" value="UPF0759_sf"/>
</dbReference>
<dbReference type="EMBL" id="JBIASD010000003">
    <property type="protein sequence ID" value="MFF3665032.1"/>
    <property type="molecule type" value="Genomic_DNA"/>
</dbReference>
<reference evidence="1 2" key="1">
    <citation type="submission" date="2024-10" db="EMBL/GenBank/DDBJ databases">
        <title>The Natural Products Discovery Center: Release of the First 8490 Sequenced Strains for Exploring Actinobacteria Biosynthetic Diversity.</title>
        <authorList>
            <person name="Kalkreuter E."/>
            <person name="Kautsar S.A."/>
            <person name="Yang D."/>
            <person name="Bader C.D."/>
            <person name="Teijaro C.N."/>
            <person name="Fluegel L."/>
            <person name="Davis C.M."/>
            <person name="Simpson J.R."/>
            <person name="Lauterbach L."/>
            <person name="Steele A.D."/>
            <person name="Gui C."/>
            <person name="Meng S."/>
            <person name="Li G."/>
            <person name="Viehrig K."/>
            <person name="Ye F."/>
            <person name="Su P."/>
            <person name="Kiefer A.F."/>
            <person name="Nichols A."/>
            <person name="Cepeda A.J."/>
            <person name="Yan W."/>
            <person name="Fan B."/>
            <person name="Jiang Y."/>
            <person name="Adhikari A."/>
            <person name="Zheng C.-J."/>
            <person name="Schuster L."/>
            <person name="Cowan T.M."/>
            <person name="Smanski M.J."/>
            <person name="Chevrette M.G."/>
            <person name="De Carvalho L.P.S."/>
            <person name="Shen B."/>
        </authorList>
    </citation>
    <scope>NUCLEOTIDE SEQUENCE [LARGE SCALE GENOMIC DNA]</scope>
    <source>
        <strain evidence="1 2">NPDC002173</strain>
    </source>
</reference>
<comment type="caution">
    <text evidence="1">The sequence shown here is derived from an EMBL/GenBank/DDBJ whole genome shotgun (WGS) entry which is preliminary data.</text>
</comment>
<dbReference type="Proteomes" id="UP001602013">
    <property type="component" value="Unassembled WGS sequence"/>
</dbReference>
<proteinExistence type="predicted"/>
<dbReference type="InterPro" id="IPR002763">
    <property type="entry name" value="DUF72"/>
</dbReference>
<evidence type="ECO:0000313" key="1">
    <source>
        <dbReference type="EMBL" id="MFF3665032.1"/>
    </source>
</evidence>
<organism evidence="1 2">
    <name type="scientific">Microtetraspora malaysiensis</name>
    <dbReference type="NCBI Taxonomy" id="161358"/>
    <lineage>
        <taxon>Bacteria</taxon>
        <taxon>Bacillati</taxon>
        <taxon>Actinomycetota</taxon>
        <taxon>Actinomycetes</taxon>
        <taxon>Streptosporangiales</taxon>
        <taxon>Streptosporangiaceae</taxon>
        <taxon>Microtetraspora</taxon>
    </lineage>
</organism>
<accession>A0ABW6SJ77</accession>
<name>A0ABW6SJ77_9ACTN</name>
<dbReference type="Pfam" id="PF01904">
    <property type="entry name" value="DUF72"/>
    <property type="match status" value="1"/>
</dbReference>
<gene>
    <name evidence="1" type="ORF">ACFYXI_05505</name>
</gene>
<keyword evidence="2" id="KW-1185">Reference proteome</keyword>
<dbReference type="PANTHER" id="PTHR30348:SF4">
    <property type="entry name" value="DUF72 DOMAIN-CONTAINING PROTEIN"/>
    <property type="match status" value="1"/>
</dbReference>
<protein>
    <submittedName>
        <fullName evidence="1">DUF72 domain-containing protein</fullName>
    </submittedName>
</protein>